<evidence type="ECO:0000313" key="1">
    <source>
        <dbReference type="EMBL" id="GFR80512.1"/>
    </source>
</evidence>
<name>A0AAV4G4A4_9GAST</name>
<organism evidence="1 2">
    <name type="scientific">Elysia marginata</name>
    <dbReference type="NCBI Taxonomy" id="1093978"/>
    <lineage>
        <taxon>Eukaryota</taxon>
        <taxon>Metazoa</taxon>
        <taxon>Spiralia</taxon>
        <taxon>Lophotrochozoa</taxon>
        <taxon>Mollusca</taxon>
        <taxon>Gastropoda</taxon>
        <taxon>Heterobranchia</taxon>
        <taxon>Euthyneura</taxon>
        <taxon>Panpulmonata</taxon>
        <taxon>Sacoglossa</taxon>
        <taxon>Placobranchoidea</taxon>
        <taxon>Plakobranchidae</taxon>
        <taxon>Elysia</taxon>
    </lineage>
</organism>
<dbReference type="Proteomes" id="UP000762676">
    <property type="component" value="Unassembled WGS sequence"/>
</dbReference>
<sequence>MVWNQSIFPADIVCSEMGCVYLAEKKGVQRPVSETSSVLDLVHPPLAPRHAERQTGHLPAGGTTRCTELVKTWRPTTGDGSALSVNPHQNTGSRSTCNTIHRVISGQRAETVRRDKSGLASAEYHQVILTRTLALTQHKADTTHHWTQLSQAFSCQRQTQLTNGSHQLHQGHRDKDS</sequence>
<reference evidence="1 2" key="1">
    <citation type="journal article" date="2021" name="Elife">
        <title>Chloroplast acquisition without the gene transfer in kleptoplastic sea slugs, Plakobranchus ocellatus.</title>
        <authorList>
            <person name="Maeda T."/>
            <person name="Takahashi S."/>
            <person name="Yoshida T."/>
            <person name="Shimamura S."/>
            <person name="Takaki Y."/>
            <person name="Nagai Y."/>
            <person name="Toyoda A."/>
            <person name="Suzuki Y."/>
            <person name="Arimoto A."/>
            <person name="Ishii H."/>
            <person name="Satoh N."/>
            <person name="Nishiyama T."/>
            <person name="Hasebe M."/>
            <person name="Maruyama T."/>
            <person name="Minagawa J."/>
            <person name="Obokata J."/>
            <person name="Shigenobu S."/>
        </authorList>
    </citation>
    <scope>NUCLEOTIDE SEQUENCE [LARGE SCALE GENOMIC DNA]</scope>
</reference>
<evidence type="ECO:0000313" key="2">
    <source>
        <dbReference type="Proteomes" id="UP000762676"/>
    </source>
</evidence>
<protein>
    <submittedName>
        <fullName evidence="1">Uncharacterized protein</fullName>
    </submittedName>
</protein>
<dbReference type="AlphaFoldDB" id="A0AAV4G4A4"/>
<accession>A0AAV4G4A4</accession>
<proteinExistence type="predicted"/>
<comment type="caution">
    <text evidence="1">The sequence shown here is derived from an EMBL/GenBank/DDBJ whole genome shotgun (WGS) entry which is preliminary data.</text>
</comment>
<gene>
    <name evidence="1" type="ORF">ElyMa_002316100</name>
</gene>
<dbReference type="EMBL" id="BMAT01004788">
    <property type="protein sequence ID" value="GFR80512.1"/>
    <property type="molecule type" value="Genomic_DNA"/>
</dbReference>
<keyword evidence="2" id="KW-1185">Reference proteome</keyword>